<dbReference type="InterPro" id="IPR050204">
    <property type="entry name" value="AraC_XylS_family_regulators"/>
</dbReference>
<protein>
    <submittedName>
        <fullName evidence="6">AraC family transcriptional regulator</fullName>
    </submittedName>
</protein>
<evidence type="ECO:0000313" key="7">
    <source>
        <dbReference type="Proteomes" id="UP001057738"/>
    </source>
</evidence>
<dbReference type="Pfam" id="PF12833">
    <property type="entry name" value="HTH_18"/>
    <property type="match status" value="1"/>
</dbReference>
<keyword evidence="2" id="KW-0238">DNA-binding</keyword>
<dbReference type="Pfam" id="PF12852">
    <property type="entry name" value="Cupin_6"/>
    <property type="match status" value="1"/>
</dbReference>
<evidence type="ECO:0000256" key="4">
    <source>
        <dbReference type="SAM" id="MobiDB-lite"/>
    </source>
</evidence>
<evidence type="ECO:0000256" key="3">
    <source>
        <dbReference type="ARBA" id="ARBA00023163"/>
    </source>
</evidence>
<feature type="compositionally biased region" description="Gly residues" evidence="4">
    <location>
        <begin position="311"/>
        <end position="325"/>
    </location>
</feature>
<keyword evidence="1" id="KW-0805">Transcription regulation</keyword>
<evidence type="ECO:0000259" key="5">
    <source>
        <dbReference type="PROSITE" id="PS01124"/>
    </source>
</evidence>
<dbReference type="InterPro" id="IPR032783">
    <property type="entry name" value="AraC_lig"/>
</dbReference>
<dbReference type="EMBL" id="CP102514">
    <property type="protein sequence ID" value="UUY45958.1"/>
    <property type="molecule type" value="Genomic_DNA"/>
</dbReference>
<name>A0ABY5PQA3_9ACTN</name>
<dbReference type="InterPro" id="IPR018062">
    <property type="entry name" value="HTH_AraC-typ_CS"/>
</dbReference>
<dbReference type="PANTHER" id="PTHR46796">
    <property type="entry name" value="HTH-TYPE TRANSCRIPTIONAL ACTIVATOR RHAS-RELATED"/>
    <property type="match status" value="1"/>
</dbReference>
<proteinExistence type="predicted"/>
<keyword evidence="7" id="KW-1185">Reference proteome</keyword>
<dbReference type="SUPFAM" id="SSF46689">
    <property type="entry name" value="Homeodomain-like"/>
    <property type="match status" value="2"/>
</dbReference>
<dbReference type="PROSITE" id="PS01124">
    <property type="entry name" value="HTH_ARAC_FAMILY_2"/>
    <property type="match status" value="1"/>
</dbReference>
<accession>A0ABY5PQA3</accession>
<dbReference type="Gene3D" id="1.10.10.60">
    <property type="entry name" value="Homeodomain-like"/>
    <property type="match status" value="2"/>
</dbReference>
<evidence type="ECO:0000256" key="1">
    <source>
        <dbReference type="ARBA" id="ARBA00023015"/>
    </source>
</evidence>
<feature type="region of interest" description="Disordered" evidence="4">
    <location>
        <begin position="308"/>
        <end position="339"/>
    </location>
</feature>
<keyword evidence="3" id="KW-0804">Transcription</keyword>
<reference evidence="6" key="1">
    <citation type="submission" date="2022-08" db="EMBL/GenBank/DDBJ databases">
        <authorList>
            <person name="Tian L."/>
        </authorList>
    </citation>
    <scope>NUCLEOTIDE SEQUENCE</scope>
    <source>
        <strain evidence="6">CM253</strain>
    </source>
</reference>
<dbReference type="RefSeq" id="WP_183066111.1">
    <property type="nucleotide sequence ID" value="NZ_CP102514.1"/>
</dbReference>
<dbReference type="InterPro" id="IPR009057">
    <property type="entry name" value="Homeodomain-like_sf"/>
</dbReference>
<dbReference type="InterPro" id="IPR018060">
    <property type="entry name" value="HTH_AraC"/>
</dbReference>
<dbReference type="Proteomes" id="UP001057738">
    <property type="component" value="Chromosome"/>
</dbReference>
<dbReference type="SMART" id="SM00342">
    <property type="entry name" value="HTH_ARAC"/>
    <property type="match status" value="1"/>
</dbReference>
<sequence>MDMLTGLLEGPQARGAFLLKSVLNPPWAMRIEDRAPLSIATMVRGSAWLLPDGGEPVLVAPGDVALVRGPDPYTVADSPDTPVTVTVGADQRCNTPEGEDVTDSMALGVRTWGAAHQHPGSAVMLSGTYQAPSEIGRRLLGALPKILVRPAKAADATLIELLASEISSEEPGQEVVLDRLLDLLLIGVLRAWPSAAGSSAPAWFRAQSDPVVGPALRLLHESPAHAWTVAELAVRVGVSRASLARRFREVMGEPPVGYLTGWRLALAADMLREPDATVERVARRVGYGSAFALSAAFKRVRGMSPQAFRAGGSGPEAGLAPGPGGTVVLSPPEVRPGRG</sequence>
<evidence type="ECO:0000256" key="2">
    <source>
        <dbReference type="ARBA" id="ARBA00023125"/>
    </source>
</evidence>
<dbReference type="PANTHER" id="PTHR46796:SF13">
    <property type="entry name" value="HTH-TYPE TRANSCRIPTIONAL ACTIVATOR RHAS"/>
    <property type="match status" value="1"/>
</dbReference>
<dbReference type="GeneID" id="95572063"/>
<evidence type="ECO:0000313" key="6">
    <source>
        <dbReference type="EMBL" id="UUY45958.1"/>
    </source>
</evidence>
<organism evidence="6 7">
    <name type="scientific">Streptomyces yangpuensis</name>
    <dbReference type="NCBI Taxonomy" id="1648182"/>
    <lineage>
        <taxon>Bacteria</taxon>
        <taxon>Bacillati</taxon>
        <taxon>Actinomycetota</taxon>
        <taxon>Actinomycetes</taxon>
        <taxon>Kitasatosporales</taxon>
        <taxon>Streptomycetaceae</taxon>
        <taxon>Streptomyces</taxon>
    </lineage>
</organism>
<dbReference type="PROSITE" id="PS00041">
    <property type="entry name" value="HTH_ARAC_FAMILY_1"/>
    <property type="match status" value="1"/>
</dbReference>
<feature type="domain" description="HTH araC/xylS-type" evidence="5">
    <location>
        <begin position="213"/>
        <end position="311"/>
    </location>
</feature>
<gene>
    <name evidence="6" type="ORF">NRK68_01245</name>
</gene>